<dbReference type="EMBL" id="JAGRQH010000002">
    <property type="protein sequence ID" value="MBR0559063.1"/>
    <property type="molecule type" value="Genomic_DNA"/>
</dbReference>
<organism evidence="2 3">
    <name type="scientific">Neokomagataea anthophila</name>
    <dbReference type="NCBI Taxonomy" id="2826925"/>
    <lineage>
        <taxon>Bacteria</taxon>
        <taxon>Pseudomonadati</taxon>
        <taxon>Pseudomonadota</taxon>
        <taxon>Alphaproteobacteria</taxon>
        <taxon>Acetobacterales</taxon>
        <taxon>Acetobacteraceae</taxon>
        <taxon>Neokomagataea</taxon>
    </lineage>
</organism>
<sequence length="431" mass="44835">MDFITRDAVSYCLAAPGLCAALGDVRRARGVLLLLCVVGVGVFTSPLLAALLLGIVTAFGASGAPPWWQVIALVLLVLLPGQVWGCVAVLPVFFWPWLAGEKATTRAALSREGSVAPCMAALAALVVWHGAASAPLCAVLLCCAMAVLLVLRTVQGVVTDFAAAGMVRPALLVALAAAAQHEGLDQAGQGAIIAAVLDLAVQWLRSWPVKFLSVAYALAAPFPPMPGFIVLWVGVHAALNLAAAASGWAVPAMLCALVLGALAVLELWHVCRTPRQSDAVSMIEVGKAAGLLLGLTAALVLIQKYALGGSSVPFASLGGGDGAFLRLGSIALFLCLFYWVIVRRGRGQTFLGHGLVFPRGAIFPLRRYTVPWSWRRCIVVVRKVVRDVAALGGRGGARLSSVGPALREGGASLGWWLVVLTIILAVLGVQA</sequence>
<keyword evidence="1" id="KW-0472">Membrane</keyword>
<keyword evidence="1" id="KW-1133">Transmembrane helix</keyword>
<name>A0ABS5E588_9PROT</name>
<keyword evidence="3" id="KW-1185">Reference proteome</keyword>
<feature type="transmembrane region" description="Helical" evidence="1">
    <location>
        <begin position="211"/>
        <end position="235"/>
    </location>
</feature>
<evidence type="ECO:0000256" key="1">
    <source>
        <dbReference type="SAM" id="Phobius"/>
    </source>
</evidence>
<feature type="transmembrane region" description="Helical" evidence="1">
    <location>
        <begin position="109"/>
        <end position="127"/>
    </location>
</feature>
<feature type="transmembrane region" description="Helical" evidence="1">
    <location>
        <begin position="413"/>
        <end position="430"/>
    </location>
</feature>
<evidence type="ECO:0000313" key="2">
    <source>
        <dbReference type="EMBL" id="MBR0559063.1"/>
    </source>
</evidence>
<gene>
    <name evidence="2" type="ORF">KB213_03180</name>
</gene>
<keyword evidence="1" id="KW-0812">Transmembrane</keyword>
<feature type="transmembrane region" description="Helical" evidence="1">
    <location>
        <begin position="241"/>
        <end position="265"/>
    </location>
</feature>
<dbReference type="Proteomes" id="UP000677812">
    <property type="component" value="Unassembled WGS sequence"/>
</dbReference>
<feature type="transmembrane region" description="Helical" evidence="1">
    <location>
        <begin position="285"/>
        <end position="303"/>
    </location>
</feature>
<evidence type="ECO:0008006" key="4">
    <source>
        <dbReference type="Google" id="ProtNLM"/>
    </source>
</evidence>
<feature type="transmembrane region" description="Helical" evidence="1">
    <location>
        <begin position="67"/>
        <end position="97"/>
    </location>
</feature>
<feature type="transmembrane region" description="Helical" evidence="1">
    <location>
        <begin position="323"/>
        <end position="341"/>
    </location>
</feature>
<accession>A0ABS5E588</accession>
<reference evidence="2 3" key="1">
    <citation type="submission" date="2021-04" db="EMBL/GenBank/DDBJ databases">
        <title>The complete genome sequence of Neokomagataea sp. TBRC 2177.</title>
        <authorList>
            <person name="Charoenyingcharoen P."/>
            <person name="Yukphan P."/>
        </authorList>
    </citation>
    <scope>NUCLEOTIDE SEQUENCE [LARGE SCALE GENOMIC DNA]</scope>
    <source>
        <strain evidence="2 3">TBRC 2177</strain>
    </source>
</reference>
<feature type="transmembrane region" description="Helical" evidence="1">
    <location>
        <begin position="31"/>
        <end position="61"/>
    </location>
</feature>
<feature type="transmembrane region" description="Helical" evidence="1">
    <location>
        <begin position="133"/>
        <end position="154"/>
    </location>
</feature>
<comment type="caution">
    <text evidence="2">The sequence shown here is derived from an EMBL/GenBank/DDBJ whole genome shotgun (WGS) entry which is preliminary data.</text>
</comment>
<dbReference type="RefSeq" id="WP_211680633.1">
    <property type="nucleotide sequence ID" value="NZ_JAGRQH010000002.1"/>
</dbReference>
<evidence type="ECO:0000313" key="3">
    <source>
        <dbReference type="Proteomes" id="UP000677812"/>
    </source>
</evidence>
<protein>
    <recommendedName>
        <fullName evidence="4">NADH:quinone oxidoreductase/Mrp antiporter membrane subunit domain-containing protein</fullName>
    </recommendedName>
</protein>
<proteinExistence type="predicted"/>